<comment type="caution">
    <text evidence="3">The sequence shown here is derived from an EMBL/GenBank/DDBJ whole genome shotgun (WGS) entry which is preliminary data.</text>
</comment>
<name>A0A841KUF7_9FIRM</name>
<proteinExistence type="predicted"/>
<dbReference type="EMBL" id="JACHEN010000021">
    <property type="protein sequence ID" value="MBB6217256.1"/>
    <property type="molecule type" value="Genomic_DNA"/>
</dbReference>
<keyword evidence="2" id="KW-0732">Signal</keyword>
<evidence type="ECO:0000256" key="1">
    <source>
        <dbReference type="SAM" id="MobiDB-lite"/>
    </source>
</evidence>
<evidence type="ECO:0000313" key="3">
    <source>
        <dbReference type="EMBL" id="MBB6217256.1"/>
    </source>
</evidence>
<feature type="region of interest" description="Disordered" evidence="1">
    <location>
        <begin position="24"/>
        <end position="59"/>
    </location>
</feature>
<evidence type="ECO:0000313" key="4">
    <source>
        <dbReference type="Proteomes" id="UP000579281"/>
    </source>
</evidence>
<dbReference type="PROSITE" id="PS51257">
    <property type="entry name" value="PROKAR_LIPOPROTEIN"/>
    <property type="match status" value="1"/>
</dbReference>
<protein>
    <recommendedName>
        <fullName evidence="5">Membrane-bound protein LytA</fullName>
    </recommendedName>
</protein>
<evidence type="ECO:0008006" key="5">
    <source>
        <dbReference type="Google" id="ProtNLM"/>
    </source>
</evidence>
<dbReference type="Proteomes" id="UP000579281">
    <property type="component" value="Unassembled WGS sequence"/>
</dbReference>
<feature type="signal peptide" evidence="2">
    <location>
        <begin position="1"/>
        <end position="19"/>
    </location>
</feature>
<accession>A0A841KUF7</accession>
<feature type="chain" id="PRO_5038626568" description="Membrane-bound protein LytA" evidence="2">
    <location>
        <begin position="20"/>
        <end position="125"/>
    </location>
</feature>
<gene>
    <name evidence="3" type="ORF">HNQ80_003375</name>
</gene>
<organism evidence="3 4">
    <name type="scientific">Anaerosolibacter carboniphilus</name>
    <dbReference type="NCBI Taxonomy" id="1417629"/>
    <lineage>
        <taxon>Bacteria</taxon>
        <taxon>Bacillati</taxon>
        <taxon>Bacillota</taxon>
        <taxon>Clostridia</taxon>
        <taxon>Peptostreptococcales</taxon>
        <taxon>Thermotaleaceae</taxon>
        <taxon>Anaerosolibacter</taxon>
    </lineage>
</organism>
<dbReference type="AlphaFoldDB" id="A0A841KUF7"/>
<sequence>MKRIAAFALIGVMSLSVFVGCTKTQPEEKKPEDSVVTQPADDQETPDPSETQQQEDQDVKKVEGIYTGQIDGNSIEVQVGREPMVFWMEDISKAINGLKGKEKVRIEYKEAESGQLRLIKIEKLQ</sequence>
<keyword evidence="4" id="KW-1185">Reference proteome</keyword>
<dbReference type="RefSeq" id="WP_184311752.1">
    <property type="nucleotide sequence ID" value="NZ_JACHEN010000021.1"/>
</dbReference>
<evidence type="ECO:0000256" key="2">
    <source>
        <dbReference type="SAM" id="SignalP"/>
    </source>
</evidence>
<reference evidence="3 4" key="1">
    <citation type="submission" date="2020-08" db="EMBL/GenBank/DDBJ databases">
        <title>Genomic Encyclopedia of Type Strains, Phase IV (KMG-IV): sequencing the most valuable type-strain genomes for metagenomic binning, comparative biology and taxonomic classification.</title>
        <authorList>
            <person name="Goeker M."/>
        </authorList>
    </citation>
    <scope>NUCLEOTIDE SEQUENCE [LARGE SCALE GENOMIC DNA]</scope>
    <source>
        <strain evidence="3 4">DSM 103526</strain>
    </source>
</reference>